<comment type="pathway">
    <text evidence="1 7">Cofactor biosynthesis; adenosylcobalamin biosynthesis.</text>
</comment>
<feature type="domain" description="CobB/CobQ-like glutamine amidotransferase" evidence="9">
    <location>
        <begin position="258"/>
        <end position="441"/>
    </location>
</feature>
<protein>
    <recommendedName>
        <fullName evidence="3 7">Cobyric acid synthase</fullName>
    </recommendedName>
</protein>
<evidence type="ECO:0000256" key="4">
    <source>
        <dbReference type="ARBA" id="ARBA00022573"/>
    </source>
</evidence>
<dbReference type="InterPro" id="IPR004459">
    <property type="entry name" value="CobQ_synth"/>
</dbReference>
<sequence length="493" mass="51459">MKKPRPTPAIMFQGTGSNVGKSLIVAGLCRLFARRGVSVGPFKPQNMSNNAAVTADGGEIGRAQALQARAAGREPIIDMNPVLLKPESETGSQVVLRGRRIGSYKGSAYSALKRSLMAPVLESFEALAKDADIVLVEGAGSAAEVNLRENDIANMGFAEAAKVPVALIGDIDRGGVIATLVGVHALLPPSDLALIRGFLINRFRGDPGLFSAGLATISERTGWPSLGVTPWFPEAGKLPAEDSVDLFSRQATPNSGVRVVVPALPRIANFDDLDPLRLEPDVSLELLTPGAPLPVDADLVLLPGSKATIADLAALREHGWDHDIHAHVRRGGRVLGLCGGYQMLGRSIADPDGVEGLPQTVAGLGLLDVDTTLDGEKRLARVSGRDVASGQAVAGYEIHMGRTVGPDCGRAPFEVEGRAEGAASADGLVSGAYLHGVFAADGFRRAFLSTLGVAGSSLAYEATVEATLDALADHLEAHLDVAQIIRIARSRSA</sequence>
<dbReference type="RefSeq" id="WP_128776923.1">
    <property type="nucleotide sequence ID" value="NZ_RYFI01000006.1"/>
</dbReference>
<dbReference type="InterPro" id="IPR029062">
    <property type="entry name" value="Class_I_gatase-like"/>
</dbReference>
<gene>
    <name evidence="7" type="primary">cobQ</name>
    <name evidence="10" type="ORF">EK403_07695</name>
</gene>
<evidence type="ECO:0000313" key="10">
    <source>
        <dbReference type="EMBL" id="RXF73850.1"/>
    </source>
</evidence>
<dbReference type="GO" id="GO:0009236">
    <property type="term" value="P:cobalamin biosynthetic process"/>
    <property type="evidence" value="ECO:0007669"/>
    <property type="project" value="UniProtKB-UniRule"/>
</dbReference>
<comment type="function">
    <text evidence="6 7">Catalyzes amidations at positions B, D, E, and G on adenosylcobyrinic A,C-diamide. NH(2) groups are provided by glutamine, and one molecule of ATP is hydrogenolyzed for each amidation.</text>
</comment>
<evidence type="ECO:0000256" key="1">
    <source>
        <dbReference type="ARBA" id="ARBA00004953"/>
    </source>
</evidence>
<dbReference type="AlphaFoldDB" id="A0A4Q0MJU0"/>
<reference evidence="10 11" key="1">
    <citation type="submission" date="2018-12" db="EMBL/GenBank/DDBJ databases">
        <title>bacterium Hansschlegelia zhihuaiae S113.</title>
        <authorList>
            <person name="He J."/>
        </authorList>
    </citation>
    <scope>NUCLEOTIDE SEQUENCE [LARGE SCALE GENOMIC DNA]</scope>
    <source>
        <strain evidence="10 11">S 113</strain>
    </source>
</reference>
<feature type="domain" description="CobQ/CobB/MinD/ParA nucleotide binding" evidence="8">
    <location>
        <begin position="10"/>
        <end position="242"/>
    </location>
</feature>
<dbReference type="UniPathway" id="UPA00148"/>
<dbReference type="PROSITE" id="PS51274">
    <property type="entry name" value="GATASE_COBBQ"/>
    <property type="match status" value="1"/>
</dbReference>
<feature type="active site" evidence="7">
    <location>
        <position position="435"/>
    </location>
</feature>
<dbReference type="InterPro" id="IPR033949">
    <property type="entry name" value="CobQ_GATase1"/>
</dbReference>
<dbReference type="NCBIfam" id="NF001989">
    <property type="entry name" value="PRK00784.1"/>
    <property type="match status" value="1"/>
</dbReference>
<dbReference type="EMBL" id="RYFI01000006">
    <property type="protein sequence ID" value="RXF73850.1"/>
    <property type="molecule type" value="Genomic_DNA"/>
</dbReference>
<evidence type="ECO:0000256" key="5">
    <source>
        <dbReference type="ARBA" id="ARBA00022962"/>
    </source>
</evidence>
<evidence type="ECO:0000256" key="2">
    <source>
        <dbReference type="ARBA" id="ARBA00006205"/>
    </source>
</evidence>
<dbReference type="Pfam" id="PF07685">
    <property type="entry name" value="GATase_3"/>
    <property type="match status" value="1"/>
</dbReference>
<evidence type="ECO:0000256" key="7">
    <source>
        <dbReference type="HAMAP-Rule" id="MF_00028"/>
    </source>
</evidence>
<proteinExistence type="inferred from homology"/>
<evidence type="ECO:0000256" key="6">
    <source>
        <dbReference type="ARBA" id="ARBA00025166"/>
    </source>
</evidence>
<dbReference type="Proteomes" id="UP000289708">
    <property type="component" value="Unassembled WGS sequence"/>
</dbReference>
<dbReference type="PANTHER" id="PTHR21343">
    <property type="entry name" value="DETHIOBIOTIN SYNTHETASE"/>
    <property type="match status" value="1"/>
</dbReference>
<evidence type="ECO:0000256" key="3">
    <source>
        <dbReference type="ARBA" id="ARBA00019833"/>
    </source>
</evidence>
<dbReference type="Pfam" id="PF01656">
    <property type="entry name" value="CbiA"/>
    <property type="match status" value="1"/>
</dbReference>
<dbReference type="CDD" id="cd01750">
    <property type="entry name" value="GATase1_CobQ"/>
    <property type="match status" value="1"/>
</dbReference>
<dbReference type="SUPFAM" id="SSF52540">
    <property type="entry name" value="P-loop containing nucleoside triphosphate hydrolases"/>
    <property type="match status" value="1"/>
</dbReference>
<dbReference type="InterPro" id="IPR002586">
    <property type="entry name" value="CobQ/CobB/MinD/ParA_Nub-bd_dom"/>
</dbReference>
<evidence type="ECO:0000259" key="9">
    <source>
        <dbReference type="Pfam" id="PF07685"/>
    </source>
</evidence>
<dbReference type="HAMAP" id="MF_00028">
    <property type="entry name" value="CobQ"/>
    <property type="match status" value="1"/>
</dbReference>
<dbReference type="OrthoDB" id="9808302at2"/>
<dbReference type="InterPro" id="IPR027417">
    <property type="entry name" value="P-loop_NTPase"/>
</dbReference>
<dbReference type="Gene3D" id="3.40.50.300">
    <property type="entry name" value="P-loop containing nucleotide triphosphate hydrolases"/>
    <property type="match status" value="1"/>
</dbReference>
<keyword evidence="4 7" id="KW-0169">Cobalamin biosynthesis</keyword>
<dbReference type="GO" id="GO:0015420">
    <property type="term" value="F:ABC-type vitamin B12 transporter activity"/>
    <property type="evidence" value="ECO:0007669"/>
    <property type="project" value="UniProtKB-UniRule"/>
</dbReference>
<feature type="active site" description="Nucleophile" evidence="7">
    <location>
        <position position="338"/>
    </location>
</feature>
<comment type="similarity">
    <text evidence="2 7">Belongs to the CobB/CobQ family. CobQ subfamily.</text>
</comment>
<dbReference type="InterPro" id="IPR011698">
    <property type="entry name" value="GATase_3"/>
</dbReference>
<keyword evidence="5 7" id="KW-0315">Glutamine amidotransferase</keyword>
<evidence type="ECO:0000259" key="8">
    <source>
        <dbReference type="Pfam" id="PF01656"/>
    </source>
</evidence>
<dbReference type="PANTHER" id="PTHR21343:SF1">
    <property type="entry name" value="COBYRIC ACID SYNTHASE"/>
    <property type="match status" value="1"/>
</dbReference>
<evidence type="ECO:0000313" key="11">
    <source>
        <dbReference type="Proteomes" id="UP000289708"/>
    </source>
</evidence>
<keyword evidence="11" id="KW-1185">Reference proteome</keyword>
<organism evidence="10 11">
    <name type="scientific">Hansschlegelia zhihuaiae</name>
    <dbReference type="NCBI Taxonomy" id="405005"/>
    <lineage>
        <taxon>Bacteria</taxon>
        <taxon>Pseudomonadati</taxon>
        <taxon>Pseudomonadota</taxon>
        <taxon>Alphaproteobacteria</taxon>
        <taxon>Hyphomicrobiales</taxon>
        <taxon>Methylopilaceae</taxon>
        <taxon>Hansschlegelia</taxon>
    </lineage>
</organism>
<dbReference type="SUPFAM" id="SSF52317">
    <property type="entry name" value="Class I glutamine amidotransferase-like"/>
    <property type="match status" value="1"/>
</dbReference>
<comment type="caution">
    <text evidence="10">The sequence shown here is derived from an EMBL/GenBank/DDBJ whole genome shotgun (WGS) entry which is preliminary data.</text>
</comment>
<dbReference type="GO" id="GO:0003824">
    <property type="term" value="F:catalytic activity"/>
    <property type="evidence" value="ECO:0007669"/>
    <property type="project" value="InterPro"/>
</dbReference>
<name>A0A4Q0MJU0_9HYPH</name>
<dbReference type="NCBIfam" id="TIGR00313">
    <property type="entry name" value="cobQ"/>
    <property type="match status" value="1"/>
</dbReference>
<dbReference type="Gene3D" id="3.40.50.880">
    <property type="match status" value="1"/>
</dbReference>
<accession>A0A4Q0MJU0</accession>